<accession>A0A3B0XPV7</accession>
<dbReference type="EMBL" id="UOFI01000085">
    <property type="protein sequence ID" value="VAW66720.1"/>
    <property type="molecule type" value="Genomic_DNA"/>
</dbReference>
<reference evidence="2" key="1">
    <citation type="submission" date="2018-06" db="EMBL/GenBank/DDBJ databases">
        <authorList>
            <person name="Zhirakovskaya E."/>
        </authorList>
    </citation>
    <scope>NUCLEOTIDE SEQUENCE</scope>
</reference>
<protein>
    <recommendedName>
        <fullName evidence="1">HMA domain-containing protein</fullName>
    </recommendedName>
</protein>
<feature type="domain" description="HMA" evidence="1">
    <location>
        <begin position="35"/>
        <end position="101"/>
    </location>
</feature>
<gene>
    <name evidence="2" type="ORF">MNBD_GAMMA09-2814</name>
</gene>
<dbReference type="InterPro" id="IPR036163">
    <property type="entry name" value="HMA_dom_sf"/>
</dbReference>
<proteinExistence type="predicted"/>
<dbReference type="GO" id="GO:0046872">
    <property type="term" value="F:metal ion binding"/>
    <property type="evidence" value="ECO:0007669"/>
    <property type="project" value="InterPro"/>
</dbReference>
<sequence>MKNTQRSTMKKLITHTLISGLLLFLGSYNLLADTLLYSIRVDGLACPYCAYGIEKKLNEIKGVKFLDMDLEKGIVTVEAKDVKLEEKQLKQLFTDSGFTYRSKKEKVLSEQ</sequence>
<dbReference type="InterPro" id="IPR006121">
    <property type="entry name" value="HMA_dom"/>
</dbReference>
<organism evidence="2">
    <name type="scientific">hydrothermal vent metagenome</name>
    <dbReference type="NCBI Taxonomy" id="652676"/>
    <lineage>
        <taxon>unclassified sequences</taxon>
        <taxon>metagenomes</taxon>
        <taxon>ecological metagenomes</taxon>
    </lineage>
</organism>
<name>A0A3B0XPV7_9ZZZZ</name>
<dbReference type="Pfam" id="PF00403">
    <property type="entry name" value="HMA"/>
    <property type="match status" value="1"/>
</dbReference>
<dbReference type="CDD" id="cd00371">
    <property type="entry name" value="HMA"/>
    <property type="match status" value="1"/>
</dbReference>
<dbReference type="SUPFAM" id="SSF55008">
    <property type="entry name" value="HMA, heavy metal-associated domain"/>
    <property type="match status" value="1"/>
</dbReference>
<evidence type="ECO:0000313" key="2">
    <source>
        <dbReference type="EMBL" id="VAW66720.1"/>
    </source>
</evidence>
<dbReference type="Gene3D" id="3.30.70.100">
    <property type="match status" value="1"/>
</dbReference>
<evidence type="ECO:0000259" key="1">
    <source>
        <dbReference type="PROSITE" id="PS50846"/>
    </source>
</evidence>
<dbReference type="PROSITE" id="PS50846">
    <property type="entry name" value="HMA_2"/>
    <property type="match status" value="1"/>
</dbReference>
<dbReference type="AlphaFoldDB" id="A0A3B0XPV7"/>